<name>A0A0A9FTX7_ARUDO</name>
<reference evidence="1" key="2">
    <citation type="journal article" date="2015" name="Data Brief">
        <title>Shoot transcriptome of the giant reed, Arundo donax.</title>
        <authorList>
            <person name="Barrero R.A."/>
            <person name="Guerrero F.D."/>
            <person name="Moolhuijzen P."/>
            <person name="Goolsby J.A."/>
            <person name="Tidwell J."/>
            <person name="Bellgard S.E."/>
            <person name="Bellgard M.I."/>
        </authorList>
    </citation>
    <scope>NUCLEOTIDE SEQUENCE</scope>
    <source>
        <tissue evidence="1">Shoot tissue taken approximately 20 cm above the soil surface</tissue>
    </source>
</reference>
<proteinExistence type="predicted"/>
<sequence length="14" mass="1446">MEVEHAGTGQGSKD</sequence>
<protein>
    <submittedName>
        <fullName evidence="1">Uncharacterized protein</fullName>
    </submittedName>
</protein>
<accession>A0A0A9FTX7</accession>
<evidence type="ECO:0000313" key="1">
    <source>
        <dbReference type="EMBL" id="JAE16315.1"/>
    </source>
</evidence>
<organism evidence="1">
    <name type="scientific">Arundo donax</name>
    <name type="common">Giant reed</name>
    <name type="synonym">Donax arundinaceus</name>
    <dbReference type="NCBI Taxonomy" id="35708"/>
    <lineage>
        <taxon>Eukaryota</taxon>
        <taxon>Viridiplantae</taxon>
        <taxon>Streptophyta</taxon>
        <taxon>Embryophyta</taxon>
        <taxon>Tracheophyta</taxon>
        <taxon>Spermatophyta</taxon>
        <taxon>Magnoliopsida</taxon>
        <taxon>Liliopsida</taxon>
        <taxon>Poales</taxon>
        <taxon>Poaceae</taxon>
        <taxon>PACMAD clade</taxon>
        <taxon>Arundinoideae</taxon>
        <taxon>Arundineae</taxon>
        <taxon>Arundo</taxon>
    </lineage>
</organism>
<reference evidence="1" key="1">
    <citation type="submission" date="2014-09" db="EMBL/GenBank/DDBJ databases">
        <authorList>
            <person name="Magalhaes I.L.F."/>
            <person name="Oliveira U."/>
            <person name="Santos F.R."/>
            <person name="Vidigal T.H.D.A."/>
            <person name="Brescovit A.D."/>
            <person name="Santos A.J."/>
        </authorList>
    </citation>
    <scope>NUCLEOTIDE SEQUENCE</scope>
    <source>
        <tissue evidence="1">Shoot tissue taken approximately 20 cm above the soil surface</tissue>
    </source>
</reference>
<dbReference type="EMBL" id="GBRH01181581">
    <property type="protein sequence ID" value="JAE16315.1"/>
    <property type="molecule type" value="Transcribed_RNA"/>
</dbReference>